<proteinExistence type="predicted"/>
<organism evidence="1 2">
    <name type="scientific">Brucella thiophenivorans</name>
    <dbReference type="NCBI Taxonomy" id="571255"/>
    <lineage>
        <taxon>Bacteria</taxon>
        <taxon>Pseudomonadati</taxon>
        <taxon>Pseudomonadota</taxon>
        <taxon>Alphaproteobacteria</taxon>
        <taxon>Hyphomicrobiales</taxon>
        <taxon>Brucellaceae</taxon>
        <taxon>Brucella/Ochrobactrum group</taxon>
        <taxon>Brucella</taxon>
    </lineage>
</organism>
<dbReference type="EMBL" id="NNRJ01000019">
    <property type="protein sequence ID" value="OYR19073.1"/>
    <property type="molecule type" value="Genomic_DNA"/>
</dbReference>
<keyword evidence="2" id="KW-1185">Reference proteome</keyword>
<dbReference type="InterPro" id="IPR029052">
    <property type="entry name" value="Metallo-depent_PP-like"/>
</dbReference>
<accession>A0A256FW89</accession>
<reference evidence="1 2" key="1">
    <citation type="submission" date="2017-07" db="EMBL/GenBank/DDBJ databases">
        <title>Phylogenetic study on the rhizospheric bacterium Ochrobactrum sp. A44.</title>
        <authorList>
            <person name="Krzyzanowska D.M."/>
            <person name="Ossowicki A."/>
            <person name="Rajewska M."/>
            <person name="Maciag T."/>
            <person name="Kaczynski Z."/>
            <person name="Czerwicka M."/>
            <person name="Jafra S."/>
        </authorList>
    </citation>
    <scope>NUCLEOTIDE SEQUENCE [LARGE SCALE GENOMIC DNA]</scope>
    <source>
        <strain evidence="1 2">DSM 7216</strain>
    </source>
</reference>
<evidence type="ECO:0000313" key="1">
    <source>
        <dbReference type="EMBL" id="OYR19073.1"/>
    </source>
</evidence>
<dbReference type="SUPFAM" id="SSF56300">
    <property type="entry name" value="Metallo-dependent phosphatases"/>
    <property type="match status" value="1"/>
</dbReference>
<sequence length="66" mass="7049">MITHEASSTHKYGHTEIDDLAEVLGVKTIVHGHLHQDYRATLSNGIKVIGLPKAGVLVTSFSALIG</sequence>
<dbReference type="AlphaFoldDB" id="A0A256FW89"/>
<protein>
    <submittedName>
        <fullName evidence="1">Metallophosphoesterase domain protein</fullName>
    </submittedName>
</protein>
<dbReference type="Proteomes" id="UP000215590">
    <property type="component" value="Unassembled WGS sequence"/>
</dbReference>
<gene>
    <name evidence="1" type="ORF">CEV31_2415</name>
</gene>
<name>A0A256FW89_9HYPH</name>
<evidence type="ECO:0000313" key="2">
    <source>
        <dbReference type="Proteomes" id="UP000215590"/>
    </source>
</evidence>
<comment type="caution">
    <text evidence="1">The sequence shown here is derived from an EMBL/GenBank/DDBJ whole genome shotgun (WGS) entry which is preliminary data.</text>
</comment>